<dbReference type="SUPFAM" id="SSF52980">
    <property type="entry name" value="Restriction endonuclease-like"/>
    <property type="match status" value="1"/>
</dbReference>
<protein>
    <submittedName>
        <fullName evidence="2">Leucyl-tRNA synthetase/cyclase</fullName>
    </submittedName>
</protein>
<dbReference type="InterPro" id="IPR011335">
    <property type="entry name" value="Restrct_endonuc-II-like"/>
</dbReference>
<dbReference type="RefSeq" id="WP_092440329.1">
    <property type="nucleotide sequence ID" value="NZ_FMYP01000070.1"/>
</dbReference>
<dbReference type="PANTHER" id="PTHR38590">
    <property type="entry name" value="BLL0828 PROTEIN"/>
    <property type="match status" value="1"/>
</dbReference>
<evidence type="ECO:0000259" key="1">
    <source>
        <dbReference type="Pfam" id="PF04480"/>
    </source>
</evidence>
<evidence type="ECO:0000313" key="3">
    <source>
        <dbReference type="Proteomes" id="UP000199452"/>
    </source>
</evidence>
<dbReference type="PANTHER" id="PTHR38590:SF1">
    <property type="entry name" value="BLL0828 PROTEIN"/>
    <property type="match status" value="1"/>
</dbReference>
<dbReference type="AlphaFoldDB" id="A0A1G6R8C9"/>
<organism evidence="2 3">
    <name type="scientific">Williamwhitmania taraxaci</name>
    <dbReference type="NCBI Taxonomy" id="1640674"/>
    <lineage>
        <taxon>Bacteria</taxon>
        <taxon>Pseudomonadati</taxon>
        <taxon>Bacteroidota</taxon>
        <taxon>Bacteroidia</taxon>
        <taxon>Bacteroidales</taxon>
        <taxon>Williamwhitmaniaceae</taxon>
        <taxon>Williamwhitmania</taxon>
    </lineage>
</organism>
<feature type="domain" description="DUF559" evidence="1">
    <location>
        <begin position="17"/>
        <end position="122"/>
    </location>
</feature>
<evidence type="ECO:0000313" key="2">
    <source>
        <dbReference type="EMBL" id="SDD00146.1"/>
    </source>
</evidence>
<reference evidence="2 3" key="1">
    <citation type="submission" date="2016-09" db="EMBL/GenBank/DDBJ databases">
        <authorList>
            <person name="Capua I."/>
            <person name="De Benedictis P."/>
            <person name="Joannis T."/>
            <person name="Lombin L.H."/>
            <person name="Cattoli G."/>
        </authorList>
    </citation>
    <scope>NUCLEOTIDE SEQUENCE [LARGE SCALE GENOMIC DNA]</scope>
    <source>
        <strain evidence="2 3">A7P-90m</strain>
    </source>
</reference>
<dbReference type="STRING" id="1640674.SAMN05216323_107015"/>
<keyword evidence="3" id="KW-1185">Reference proteome</keyword>
<dbReference type="GO" id="GO:0004812">
    <property type="term" value="F:aminoacyl-tRNA ligase activity"/>
    <property type="evidence" value="ECO:0007669"/>
    <property type="project" value="UniProtKB-KW"/>
</dbReference>
<dbReference type="Gene3D" id="3.40.960.10">
    <property type="entry name" value="VSR Endonuclease"/>
    <property type="match status" value="1"/>
</dbReference>
<accession>A0A1G6R8C9</accession>
<dbReference type="Pfam" id="PF04480">
    <property type="entry name" value="DUF559"/>
    <property type="match status" value="1"/>
</dbReference>
<keyword evidence="2" id="KW-0030">Aminoacyl-tRNA synthetase</keyword>
<name>A0A1G6R8C9_9BACT</name>
<keyword evidence="2" id="KW-0436">Ligase</keyword>
<proteinExistence type="predicted"/>
<gene>
    <name evidence="2" type="ORF">SAMN05216323_107015</name>
</gene>
<dbReference type="EMBL" id="FMYP01000070">
    <property type="protein sequence ID" value="SDD00146.1"/>
    <property type="molecule type" value="Genomic_DNA"/>
</dbReference>
<dbReference type="CDD" id="cd01038">
    <property type="entry name" value="Endonuclease_DUF559"/>
    <property type="match status" value="1"/>
</dbReference>
<dbReference type="OrthoDB" id="9798754at2"/>
<dbReference type="InterPro" id="IPR047216">
    <property type="entry name" value="Endonuclease_DUF559_bact"/>
</dbReference>
<sequence length="133" mass="15549">MKSVYSMYFNASDMVIKLARELRLHPTEAEKTLWRAINKGQLGLKFRRQHPIYNFIADFYCHEARLIVEVDGGYHKSRIQRERDESRSAEVALVYDLKVIRFTNEEVLSNTNAVVSRLKTALSERMKNQLGNN</sequence>
<dbReference type="InterPro" id="IPR007569">
    <property type="entry name" value="DUF559"/>
</dbReference>
<dbReference type="Proteomes" id="UP000199452">
    <property type="component" value="Unassembled WGS sequence"/>
</dbReference>